<proteinExistence type="predicted"/>
<feature type="transmembrane region" description="Helical" evidence="1">
    <location>
        <begin position="20"/>
        <end position="36"/>
    </location>
</feature>
<keyword evidence="1" id="KW-0812">Transmembrane</keyword>
<protein>
    <submittedName>
        <fullName evidence="2">Uncharacterized protein</fullName>
    </submittedName>
</protein>
<dbReference type="OrthoDB" id="5477914at2"/>
<organism evidence="2 3">
    <name type="scientific">Prosthecobacter fusiformis</name>
    <dbReference type="NCBI Taxonomy" id="48464"/>
    <lineage>
        <taxon>Bacteria</taxon>
        <taxon>Pseudomonadati</taxon>
        <taxon>Verrucomicrobiota</taxon>
        <taxon>Verrucomicrobiia</taxon>
        <taxon>Verrucomicrobiales</taxon>
        <taxon>Verrucomicrobiaceae</taxon>
        <taxon>Prosthecobacter</taxon>
    </lineage>
</organism>
<evidence type="ECO:0000313" key="3">
    <source>
        <dbReference type="Proteomes" id="UP000295662"/>
    </source>
</evidence>
<dbReference type="RefSeq" id="WP_133795951.1">
    <property type="nucleotide sequence ID" value="NZ_SOCA01000005.1"/>
</dbReference>
<sequence length="193" mass="20691">MSTPKTPPAPPSWWSPKAGIWLAVLFVGAAGFPYIASTTKLLAEGKPVTLDAVKDVAEKDMMKKEKEHAKDDAKKYREIKSLAVGADGTVWSGGKAGIFRMKDGAWQAVPGYADIEAKQISVVGNGSVLVTGKQGVYRHQGDAWTQVYEGEAHTAAESADGTLYVTTKEGLKKKSPGAEWTMMSDGFPVTEDK</sequence>
<dbReference type="EMBL" id="SOCA01000005">
    <property type="protein sequence ID" value="TDU69256.1"/>
    <property type="molecule type" value="Genomic_DNA"/>
</dbReference>
<dbReference type="Proteomes" id="UP000295662">
    <property type="component" value="Unassembled WGS sequence"/>
</dbReference>
<gene>
    <name evidence="2" type="ORF">EI77_02904</name>
</gene>
<evidence type="ECO:0000256" key="1">
    <source>
        <dbReference type="SAM" id="Phobius"/>
    </source>
</evidence>
<accession>A0A4R7RWC4</accession>
<name>A0A4R7RWC4_9BACT</name>
<reference evidence="2 3" key="1">
    <citation type="submission" date="2019-03" db="EMBL/GenBank/DDBJ databases">
        <title>Genomic Encyclopedia of Archaeal and Bacterial Type Strains, Phase II (KMG-II): from individual species to whole genera.</title>
        <authorList>
            <person name="Goeker M."/>
        </authorList>
    </citation>
    <scope>NUCLEOTIDE SEQUENCE [LARGE SCALE GENOMIC DNA]</scope>
    <source>
        <strain evidence="2 3">ATCC 25309</strain>
    </source>
</reference>
<keyword evidence="1" id="KW-1133">Transmembrane helix</keyword>
<evidence type="ECO:0000313" key="2">
    <source>
        <dbReference type="EMBL" id="TDU69256.1"/>
    </source>
</evidence>
<comment type="caution">
    <text evidence="2">The sequence shown here is derived from an EMBL/GenBank/DDBJ whole genome shotgun (WGS) entry which is preliminary data.</text>
</comment>
<keyword evidence="3" id="KW-1185">Reference proteome</keyword>
<keyword evidence="1" id="KW-0472">Membrane</keyword>
<dbReference type="AlphaFoldDB" id="A0A4R7RWC4"/>